<sequence>MLIIYFPFKELLYYFMKHIWLYIMPNKMIQFSYIIGIIFINIFVSSIAVCLPVRRILTVLTEKIVSELKY</sequence>
<dbReference type="AlphaFoldDB" id="A0A7R7EM51"/>
<gene>
    <name evidence="2" type="ORF">bsdtb5_24100</name>
</gene>
<dbReference type="EMBL" id="AP024169">
    <property type="protein sequence ID" value="BCN31115.1"/>
    <property type="molecule type" value="Genomic_DNA"/>
</dbReference>
<keyword evidence="3" id="KW-1185">Reference proteome</keyword>
<keyword evidence="1" id="KW-0472">Membrane</keyword>
<name>A0A7R7EM51_9FIRM</name>
<evidence type="ECO:0000313" key="3">
    <source>
        <dbReference type="Proteomes" id="UP000595897"/>
    </source>
</evidence>
<reference evidence="2 3" key="1">
    <citation type="submission" date="2020-11" db="EMBL/GenBank/DDBJ databases">
        <title>Draft genome sequencing of a Lachnospiraceae strain isolated from anoxic soil subjected to BSD treatment.</title>
        <authorList>
            <person name="Uek A."/>
            <person name="Tonouchi A."/>
        </authorList>
    </citation>
    <scope>NUCLEOTIDE SEQUENCE [LARGE SCALE GENOMIC DNA]</scope>
    <source>
        <strain evidence="2 3">TB5</strain>
    </source>
</reference>
<organism evidence="2 3">
    <name type="scientific">Anaeromicropila herbilytica</name>
    <dbReference type="NCBI Taxonomy" id="2785025"/>
    <lineage>
        <taxon>Bacteria</taxon>
        <taxon>Bacillati</taxon>
        <taxon>Bacillota</taxon>
        <taxon>Clostridia</taxon>
        <taxon>Lachnospirales</taxon>
        <taxon>Lachnospiraceae</taxon>
        <taxon>Anaeromicropila</taxon>
    </lineage>
</organism>
<accession>A0A7R7EM51</accession>
<keyword evidence="1" id="KW-1133">Transmembrane helix</keyword>
<keyword evidence="1" id="KW-0812">Transmembrane</keyword>
<dbReference type="RefSeq" id="WP_271712261.1">
    <property type="nucleotide sequence ID" value="NZ_AP024169.1"/>
</dbReference>
<dbReference type="KEGG" id="ahb:bsdtb5_24100"/>
<evidence type="ECO:0000313" key="2">
    <source>
        <dbReference type="EMBL" id="BCN31115.1"/>
    </source>
</evidence>
<proteinExistence type="predicted"/>
<protein>
    <submittedName>
        <fullName evidence="2">Uncharacterized protein</fullName>
    </submittedName>
</protein>
<feature type="transmembrane region" description="Helical" evidence="1">
    <location>
        <begin position="31"/>
        <end position="53"/>
    </location>
</feature>
<dbReference type="Proteomes" id="UP000595897">
    <property type="component" value="Chromosome"/>
</dbReference>
<evidence type="ECO:0000256" key="1">
    <source>
        <dbReference type="SAM" id="Phobius"/>
    </source>
</evidence>